<evidence type="ECO:0000313" key="1">
    <source>
        <dbReference type="EMBL" id="KAI5327237.1"/>
    </source>
</evidence>
<dbReference type="Proteomes" id="UP001054821">
    <property type="component" value="Chromosome 5"/>
</dbReference>
<name>A0AAD4VN68_PRUDU</name>
<gene>
    <name evidence="1" type="ORF">L3X38_026633</name>
</gene>
<reference evidence="1 2" key="1">
    <citation type="journal article" date="2022" name="G3 (Bethesda)">
        <title>Whole-genome sequence and methylome profiling of the almond [Prunus dulcis (Mill.) D.A. Webb] cultivar 'Nonpareil'.</title>
        <authorList>
            <person name="D'Amico-Willman K.M."/>
            <person name="Ouma W.Z."/>
            <person name="Meulia T."/>
            <person name="Sideli G.M."/>
            <person name="Gradziel T.M."/>
            <person name="Fresnedo-Ramirez J."/>
        </authorList>
    </citation>
    <scope>NUCLEOTIDE SEQUENCE [LARGE SCALE GENOMIC DNA]</scope>
    <source>
        <strain evidence="1">Clone GOH B32 T37-40</strain>
    </source>
</reference>
<proteinExistence type="predicted"/>
<dbReference type="AlphaFoldDB" id="A0AAD4VN68"/>
<accession>A0AAD4VN68</accession>
<organism evidence="1 2">
    <name type="scientific">Prunus dulcis</name>
    <name type="common">Almond</name>
    <name type="synonym">Amygdalus dulcis</name>
    <dbReference type="NCBI Taxonomy" id="3755"/>
    <lineage>
        <taxon>Eukaryota</taxon>
        <taxon>Viridiplantae</taxon>
        <taxon>Streptophyta</taxon>
        <taxon>Embryophyta</taxon>
        <taxon>Tracheophyta</taxon>
        <taxon>Spermatophyta</taxon>
        <taxon>Magnoliopsida</taxon>
        <taxon>eudicotyledons</taxon>
        <taxon>Gunneridae</taxon>
        <taxon>Pentapetalae</taxon>
        <taxon>rosids</taxon>
        <taxon>fabids</taxon>
        <taxon>Rosales</taxon>
        <taxon>Rosaceae</taxon>
        <taxon>Amygdaloideae</taxon>
        <taxon>Amygdaleae</taxon>
        <taxon>Prunus</taxon>
    </lineage>
</organism>
<dbReference type="EMBL" id="JAJFAZ020000005">
    <property type="protein sequence ID" value="KAI5327237.1"/>
    <property type="molecule type" value="Genomic_DNA"/>
</dbReference>
<sequence>MLAKALNVLEGFVSSTSTRRLCLLIAKVTMLMRMEQQPNRRTRRVKHACDVWYNRASVFSTASTALGLQGDSNPLLRYIMEDSLGDYNRELSEVLMKTVSGMVNTMHFNRAAGRNINLRVYNINDVTVAIALKCSTRWSARVAIWTDIVNVCILSFSFGFP</sequence>
<keyword evidence="2" id="KW-1185">Reference proteome</keyword>
<comment type="caution">
    <text evidence="1">The sequence shown here is derived from an EMBL/GenBank/DDBJ whole genome shotgun (WGS) entry which is preliminary data.</text>
</comment>
<protein>
    <submittedName>
        <fullName evidence="1">Uncharacterized protein</fullName>
    </submittedName>
</protein>
<evidence type="ECO:0000313" key="2">
    <source>
        <dbReference type="Proteomes" id="UP001054821"/>
    </source>
</evidence>